<feature type="transmembrane region" description="Helical" evidence="7">
    <location>
        <begin position="91"/>
        <end position="114"/>
    </location>
</feature>
<organism evidence="8 9">
    <name type="scientific">Persicobacter diffluens</name>
    <dbReference type="NCBI Taxonomy" id="981"/>
    <lineage>
        <taxon>Bacteria</taxon>
        <taxon>Pseudomonadati</taxon>
        <taxon>Bacteroidota</taxon>
        <taxon>Cytophagia</taxon>
        <taxon>Cytophagales</taxon>
        <taxon>Persicobacteraceae</taxon>
        <taxon>Persicobacter</taxon>
    </lineage>
</organism>
<accession>A0AAN4VYY3</accession>
<dbReference type="AlphaFoldDB" id="A0AAN4VYY3"/>
<dbReference type="CDD" id="cd13134">
    <property type="entry name" value="MATE_like_8"/>
    <property type="match status" value="1"/>
</dbReference>
<feature type="transmembrane region" description="Helical" evidence="7">
    <location>
        <begin position="320"/>
        <end position="343"/>
    </location>
</feature>
<gene>
    <name evidence="8" type="primary">yisQ</name>
    <name evidence="8" type="ORF">PEDI_19320</name>
</gene>
<name>A0AAN4VYY3_9BACT</name>
<feature type="transmembrane region" description="Helical" evidence="7">
    <location>
        <begin position="355"/>
        <end position="373"/>
    </location>
</feature>
<feature type="transmembrane region" description="Helical" evidence="7">
    <location>
        <begin position="134"/>
        <end position="152"/>
    </location>
</feature>
<keyword evidence="2" id="KW-0813">Transport</keyword>
<dbReference type="PANTHER" id="PTHR42925:SF1">
    <property type="entry name" value="VIRULENCE FACTOR MVIN"/>
    <property type="match status" value="1"/>
</dbReference>
<dbReference type="GO" id="GO:0015297">
    <property type="term" value="F:antiporter activity"/>
    <property type="evidence" value="ECO:0007669"/>
    <property type="project" value="InterPro"/>
</dbReference>
<dbReference type="PIRSF" id="PIRSF006603">
    <property type="entry name" value="DinF"/>
    <property type="match status" value="1"/>
</dbReference>
<protein>
    <submittedName>
        <fullName evidence="8">Transporter YisQ</fullName>
    </submittedName>
</protein>
<dbReference type="GO" id="GO:0005886">
    <property type="term" value="C:plasma membrane"/>
    <property type="evidence" value="ECO:0007669"/>
    <property type="project" value="UniProtKB-SubCell"/>
</dbReference>
<reference evidence="8 9" key="1">
    <citation type="submission" date="2021-12" db="EMBL/GenBank/DDBJ databases">
        <title>Genome sequencing of bacteria with rrn-lacking chromosome and rrn-plasmid.</title>
        <authorList>
            <person name="Anda M."/>
            <person name="Iwasaki W."/>
        </authorList>
    </citation>
    <scope>NUCLEOTIDE SEQUENCE [LARGE SCALE GENOMIC DNA]</scope>
    <source>
        <strain evidence="8 9">NBRC 15940</strain>
    </source>
</reference>
<dbReference type="EMBL" id="BQKE01000001">
    <property type="protein sequence ID" value="GJM61380.1"/>
    <property type="molecule type" value="Genomic_DNA"/>
</dbReference>
<evidence type="ECO:0000313" key="8">
    <source>
        <dbReference type="EMBL" id="GJM61380.1"/>
    </source>
</evidence>
<dbReference type="NCBIfam" id="TIGR00797">
    <property type="entry name" value="matE"/>
    <property type="match status" value="1"/>
</dbReference>
<keyword evidence="5 7" id="KW-1133">Transmembrane helix</keyword>
<feature type="transmembrane region" description="Helical" evidence="7">
    <location>
        <begin position="12"/>
        <end position="30"/>
    </location>
</feature>
<evidence type="ECO:0000256" key="6">
    <source>
        <dbReference type="ARBA" id="ARBA00023136"/>
    </source>
</evidence>
<evidence type="ECO:0000256" key="7">
    <source>
        <dbReference type="SAM" id="Phobius"/>
    </source>
</evidence>
<dbReference type="Proteomes" id="UP001310022">
    <property type="component" value="Unassembled WGS sequence"/>
</dbReference>
<keyword evidence="9" id="KW-1185">Reference proteome</keyword>
<dbReference type="GO" id="GO:0042910">
    <property type="term" value="F:xenobiotic transmembrane transporter activity"/>
    <property type="evidence" value="ECO:0007669"/>
    <property type="project" value="InterPro"/>
</dbReference>
<feature type="transmembrane region" description="Helical" evidence="7">
    <location>
        <begin position="282"/>
        <end position="300"/>
    </location>
</feature>
<evidence type="ECO:0000256" key="5">
    <source>
        <dbReference type="ARBA" id="ARBA00022989"/>
    </source>
</evidence>
<dbReference type="InterPro" id="IPR047135">
    <property type="entry name" value="YsiQ"/>
</dbReference>
<comment type="caution">
    <text evidence="8">The sequence shown here is derived from an EMBL/GenBank/DDBJ whole genome shotgun (WGS) entry which is preliminary data.</text>
</comment>
<sequence>MGKSNSNQQAGLWKITWPLFLEILLFIMMGNADTLMLSQYADDAVAAVGVSNQVLNLLVIMFGFVTTGTAILVANALGAQREEKARDIITVSFWANGLFGLIISLVMGLLGWQIMQWMNLEAAVLEQAAQYTQWVGGFLVVQALVMTVSASLRAHGFTKDSMMITLGMNIINVIGNYILVFGPWGLPSYGVMGVAFSTTFSRILGMIVGLVYLQYKLKRPIKRWSKITAPTKYLKELLRIGLPSAGEHLTYDATQMVVTYIITFMGTAALTTKVYATNIVMFIFLSAIAIGQGTQILVGYKMGSKAYKSAYQQGIQSLKIAIGISFLAAIVVYIFADPILAIFTQDPEITVVAKQILLLSILMEPGRAFNLVMGNALRAKGDVRYPMYLAMASMWGVAVVFSYVFGLGFGWGLIGCWLAFAMDEWLRGVLMLIRWNKGFRDTGALRAMSF</sequence>
<keyword evidence="6 7" id="KW-0472">Membrane</keyword>
<evidence type="ECO:0000313" key="9">
    <source>
        <dbReference type="Proteomes" id="UP001310022"/>
    </source>
</evidence>
<comment type="subcellular location">
    <subcellularLocation>
        <location evidence="1">Cell membrane</location>
        <topology evidence="1">Multi-pass membrane protein</topology>
    </subcellularLocation>
</comment>
<evidence type="ECO:0000256" key="2">
    <source>
        <dbReference type="ARBA" id="ARBA00022448"/>
    </source>
</evidence>
<evidence type="ECO:0000256" key="1">
    <source>
        <dbReference type="ARBA" id="ARBA00004651"/>
    </source>
</evidence>
<evidence type="ECO:0000256" key="4">
    <source>
        <dbReference type="ARBA" id="ARBA00022692"/>
    </source>
</evidence>
<feature type="transmembrane region" description="Helical" evidence="7">
    <location>
        <begin position="190"/>
        <end position="213"/>
    </location>
</feature>
<proteinExistence type="predicted"/>
<dbReference type="RefSeq" id="WP_338236937.1">
    <property type="nucleotide sequence ID" value="NZ_BQKE01000001.1"/>
</dbReference>
<dbReference type="InterPro" id="IPR002528">
    <property type="entry name" value="MATE_fam"/>
</dbReference>
<feature type="transmembrane region" description="Helical" evidence="7">
    <location>
        <begin position="57"/>
        <end position="79"/>
    </location>
</feature>
<feature type="transmembrane region" description="Helical" evidence="7">
    <location>
        <begin position="164"/>
        <end position="184"/>
    </location>
</feature>
<keyword evidence="3" id="KW-1003">Cell membrane</keyword>
<dbReference type="PANTHER" id="PTHR42925">
    <property type="entry name" value="MULTIDRUG AND TOXIN EFFLUX PROTEIN MATE FAMILY"/>
    <property type="match status" value="1"/>
</dbReference>
<evidence type="ECO:0000256" key="3">
    <source>
        <dbReference type="ARBA" id="ARBA00022475"/>
    </source>
</evidence>
<keyword evidence="4 7" id="KW-0812">Transmembrane</keyword>
<dbReference type="Pfam" id="PF01554">
    <property type="entry name" value="MatE"/>
    <property type="match status" value="2"/>
</dbReference>
<feature type="transmembrane region" description="Helical" evidence="7">
    <location>
        <begin position="257"/>
        <end position="276"/>
    </location>
</feature>
<dbReference type="InterPro" id="IPR048279">
    <property type="entry name" value="MdtK-like"/>
</dbReference>